<evidence type="ECO:0000313" key="1">
    <source>
        <dbReference type="EMBL" id="JAD90285.1"/>
    </source>
</evidence>
<organism evidence="1">
    <name type="scientific">Arundo donax</name>
    <name type="common">Giant reed</name>
    <name type="synonym">Donax arundinaceus</name>
    <dbReference type="NCBI Taxonomy" id="35708"/>
    <lineage>
        <taxon>Eukaryota</taxon>
        <taxon>Viridiplantae</taxon>
        <taxon>Streptophyta</taxon>
        <taxon>Embryophyta</taxon>
        <taxon>Tracheophyta</taxon>
        <taxon>Spermatophyta</taxon>
        <taxon>Magnoliopsida</taxon>
        <taxon>Liliopsida</taxon>
        <taxon>Poales</taxon>
        <taxon>Poaceae</taxon>
        <taxon>PACMAD clade</taxon>
        <taxon>Arundinoideae</taxon>
        <taxon>Arundineae</taxon>
        <taxon>Arundo</taxon>
    </lineage>
</organism>
<protein>
    <submittedName>
        <fullName evidence="1">Uncharacterized protein</fullName>
    </submittedName>
</protein>
<name>A0A0A9NGL1_ARUDO</name>
<reference evidence="1" key="2">
    <citation type="journal article" date="2015" name="Data Brief">
        <title>Shoot transcriptome of the giant reed, Arundo donax.</title>
        <authorList>
            <person name="Barrero R.A."/>
            <person name="Guerrero F.D."/>
            <person name="Moolhuijzen P."/>
            <person name="Goolsby J.A."/>
            <person name="Tidwell J."/>
            <person name="Bellgard S.E."/>
            <person name="Bellgard M.I."/>
        </authorList>
    </citation>
    <scope>NUCLEOTIDE SEQUENCE</scope>
    <source>
        <tissue evidence="1">Shoot tissue taken approximately 20 cm above the soil surface</tissue>
    </source>
</reference>
<accession>A0A0A9NGL1</accession>
<dbReference type="EMBL" id="GBRH01207610">
    <property type="protein sequence ID" value="JAD90285.1"/>
    <property type="molecule type" value="Transcribed_RNA"/>
</dbReference>
<sequence length="25" mass="2651">MKNGLLSAITALDKFEQGVKDCLGV</sequence>
<reference evidence="1" key="1">
    <citation type="submission" date="2014-09" db="EMBL/GenBank/DDBJ databases">
        <authorList>
            <person name="Magalhaes I.L.F."/>
            <person name="Oliveira U."/>
            <person name="Santos F.R."/>
            <person name="Vidigal T.H.D.A."/>
            <person name="Brescovit A.D."/>
            <person name="Santos A.J."/>
        </authorList>
    </citation>
    <scope>NUCLEOTIDE SEQUENCE</scope>
    <source>
        <tissue evidence="1">Shoot tissue taken approximately 20 cm above the soil surface</tissue>
    </source>
</reference>
<dbReference type="AlphaFoldDB" id="A0A0A9NGL1"/>
<proteinExistence type="predicted"/>